<sequence length="355" mass="40386">MVSAPRGISASLQKMYESAGNDKDFFKALAPNPDSKAKKLNYLNFIKFFEVAFKDSDWKKEHAEMTSNLVHFADSLLDSNLISNNQKNRIQAVFEENLKTNLFDCLIHGIDKRHLPTYEKEHDVENYEVEIQHLVEEFEIPFLHGDKGHVEKVLNDDLITKMKNNSLNPEEAHLFIQHLTPFLKDGLDLSDFFNETDILEKALKFIISKNSTGKREFIDLIELLPSGIKQLDLSGLNHFNLDLIAKFADLEKLTLKDAQNLNDISKLKRFENLSELDLTNCSKLKTIEALRALPLTKINFTGCDSISKEAFRSVVKDILTYNDTKITANGTLTQIVTEEIAKIPGKSTNLTLVKN</sequence>
<dbReference type="Gene3D" id="3.80.10.10">
    <property type="entry name" value="Ribonuclease Inhibitor"/>
    <property type="match status" value="1"/>
</dbReference>
<protein>
    <submittedName>
        <fullName evidence="1">Uncharacterized protein</fullName>
    </submittedName>
</protein>
<dbReference type="EMBL" id="CCEJ010000003">
    <property type="protein sequence ID" value="CDR33560.1"/>
    <property type="molecule type" value="Genomic_DNA"/>
</dbReference>
<dbReference type="Proteomes" id="UP000031552">
    <property type="component" value="Unassembled WGS sequence"/>
</dbReference>
<keyword evidence="2" id="KW-1185">Reference proteome</keyword>
<dbReference type="InterPro" id="IPR032675">
    <property type="entry name" value="LRR_dom_sf"/>
</dbReference>
<reference evidence="1" key="1">
    <citation type="submission" date="2013-12" db="EMBL/GenBank/DDBJ databases">
        <authorList>
            <person name="Linke B."/>
        </authorList>
    </citation>
    <scope>NUCLEOTIDE SEQUENCE [LARGE SCALE GENOMIC DNA]</scope>
    <source>
        <strain evidence="1">CRIB-18</strain>
    </source>
</reference>
<comment type="caution">
    <text evidence="1">The sequence shown here is derived from an EMBL/GenBank/DDBJ whole genome shotgun (WGS) entry which is preliminary data.</text>
</comment>
<evidence type="ECO:0000313" key="2">
    <source>
        <dbReference type="Proteomes" id="UP000031552"/>
    </source>
</evidence>
<dbReference type="RefSeq" id="WP_041017027.1">
    <property type="nucleotide sequence ID" value="NZ_CCEJ010000003.1"/>
</dbReference>
<dbReference type="SUPFAM" id="SSF52047">
    <property type="entry name" value="RNI-like"/>
    <property type="match status" value="1"/>
</dbReference>
<gene>
    <name evidence="1" type="ORF">CSEC_0728</name>
</gene>
<reference evidence="1" key="2">
    <citation type="submission" date="2014-09" db="EMBL/GenBank/DDBJ databases">
        <title>Criblamydia sequanensis harbors a mega-plasmid encoding arsenite resistance.</title>
        <authorList>
            <person name="Bertelli C."/>
            <person name="Goesmann A."/>
            <person name="Greub G."/>
        </authorList>
    </citation>
    <scope>NUCLEOTIDE SEQUENCE [LARGE SCALE GENOMIC DNA]</scope>
    <source>
        <strain evidence="1">CRIB-18</strain>
    </source>
</reference>
<proteinExistence type="predicted"/>
<name>A0A090D0Y7_9BACT</name>
<accession>A0A090D0Y7</accession>
<organism evidence="1 2">
    <name type="scientific">Candidatus Criblamydia sequanensis CRIB-18</name>
    <dbReference type="NCBI Taxonomy" id="1437425"/>
    <lineage>
        <taxon>Bacteria</taxon>
        <taxon>Pseudomonadati</taxon>
        <taxon>Chlamydiota</taxon>
        <taxon>Chlamydiia</taxon>
        <taxon>Parachlamydiales</taxon>
        <taxon>Candidatus Criblamydiaceae</taxon>
        <taxon>Candidatus Criblamydia</taxon>
    </lineage>
</organism>
<dbReference type="AlphaFoldDB" id="A0A090D0Y7"/>
<evidence type="ECO:0000313" key="1">
    <source>
        <dbReference type="EMBL" id="CDR33560.1"/>
    </source>
</evidence>